<reference evidence="2" key="2">
    <citation type="submission" date="2011-06" db="EMBL/GenBank/DDBJ databases">
        <title>The complete genome sequence of Alicyclobacillus acidocaldarius sp. Tc-4-1.</title>
        <authorList>
            <person name="Chen Y."/>
            <person name="He Y."/>
            <person name="Dong Z."/>
            <person name="Hu S."/>
        </authorList>
    </citation>
    <scope>NUCLEOTIDE SEQUENCE [LARGE SCALE GENOMIC DNA]</scope>
    <source>
        <strain evidence="2">Tc-4-1</strain>
    </source>
</reference>
<dbReference type="HOGENOM" id="CLU_040551_0_1_9"/>
<sequence length="267" mass="29303">MYKCLAFASSRRDWTRIAPRLWYDSPNGIAATLERVGMGGWPMDYHIHGSTMQTLEVRLEPGESVFSEAGCLLSMTPGTYMETRAPGGLAGMFRRALSGNSVFLTYYRAARGESVVQFTTRMPGHILALPLHQYGRVIAERHSFLCAESTVDYGVEVTLNIGRFLGGNGLALTHLAGDGMAFLSIDGEIVERDLARGESLLVHPGHIAAFTDGIDYRVQLMQGVANMLFSGDGLFLVELTGPGRVWLHSVTVHNLVHVIQAYWGSPR</sequence>
<evidence type="ECO:0000313" key="2">
    <source>
        <dbReference type="Proteomes" id="UP000000292"/>
    </source>
</evidence>
<dbReference type="InterPro" id="IPR016031">
    <property type="entry name" value="Trp_RNA-bd_attenuator-like_dom"/>
</dbReference>
<dbReference type="Proteomes" id="UP000000292">
    <property type="component" value="Chromosome"/>
</dbReference>
<evidence type="ECO:0000313" key="1">
    <source>
        <dbReference type="EMBL" id="AEJ43958.1"/>
    </source>
</evidence>
<dbReference type="STRING" id="1048834.TC41_2047"/>
<dbReference type="Gene3D" id="3.60.160.10">
    <property type="entry name" value="Mitochondrial biogenesis AIM24"/>
    <property type="match status" value="1"/>
</dbReference>
<protein>
    <recommendedName>
        <fullName evidence="3">TIGR00266 family protein</fullName>
    </recommendedName>
</protein>
<reference evidence="1 2" key="1">
    <citation type="journal article" date="2011" name="J. Bacteriol.">
        <title>Complete Genome Sequence of Alicyclobacillus acidocaldarius Strain Tc-4-1.</title>
        <authorList>
            <person name="Chen Y."/>
            <person name="He Y."/>
            <person name="Zhang B."/>
            <person name="Yang J."/>
            <person name="Li W."/>
            <person name="Dong Z."/>
            <person name="Hu S."/>
        </authorList>
    </citation>
    <scope>NUCLEOTIDE SEQUENCE [LARGE SCALE GENOMIC DNA]</scope>
    <source>
        <strain evidence="1 2">Tc-4-1</strain>
    </source>
</reference>
<proteinExistence type="predicted"/>
<dbReference type="EMBL" id="CP002902">
    <property type="protein sequence ID" value="AEJ43958.1"/>
    <property type="molecule type" value="Genomic_DNA"/>
</dbReference>
<dbReference type="Pfam" id="PF01987">
    <property type="entry name" value="AIM24"/>
    <property type="match status" value="1"/>
</dbReference>
<dbReference type="PANTHER" id="PTHR43657:SF1">
    <property type="entry name" value="ALTERED INHERITANCE OF MITOCHONDRIA PROTEIN 24, MITOCHONDRIAL"/>
    <property type="match status" value="1"/>
</dbReference>
<gene>
    <name evidence="1" type="ordered locus">TC41_2047</name>
</gene>
<dbReference type="PANTHER" id="PTHR43657">
    <property type="entry name" value="TRYPTOPHAN RNA-BINDING ATTENUATOR PROTEIN-LIKE PROTEIN"/>
    <property type="match status" value="1"/>
</dbReference>
<organism evidence="1 2">
    <name type="scientific">Alicyclobacillus acidocaldarius (strain Tc-4-1)</name>
    <name type="common">Bacillus acidocaldarius</name>
    <dbReference type="NCBI Taxonomy" id="1048834"/>
    <lineage>
        <taxon>Bacteria</taxon>
        <taxon>Bacillati</taxon>
        <taxon>Bacillota</taxon>
        <taxon>Bacilli</taxon>
        <taxon>Bacillales</taxon>
        <taxon>Alicyclobacillaceae</taxon>
        <taxon>Alicyclobacillus</taxon>
    </lineage>
</organism>
<dbReference type="SUPFAM" id="SSF51219">
    <property type="entry name" value="TRAP-like"/>
    <property type="match status" value="1"/>
</dbReference>
<dbReference type="eggNOG" id="COG2013">
    <property type="taxonomic scope" value="Bacteria"/>
</dbReference>
<dbReference type="AlphaFoldDB" id="F8IER2"/>
<accession>F8IER2</accession>
<dbReference type="InterPro" id="IPR002838">
    <property type="entry name" value="AIM24"/>
</dbReference>
<dbReference type="NCBIfam" id="TIGR00266">
    <property type="entry name" value="TIGR00266 family protein"/>
    <property type="match status" value="1"/>
</dbReference>
<name>F8IER2_ALIAT</name>
<dbReference type="KEGG" id="aad:TC41_2047"/>
<dbReference type="PATRIC" id="fig|1048834.4.peg.1934"/>
<dbReference type="InterPro" id="IPR036983">
    <property type="entry name" value="AIM24_sf"/>
</dbReference>
<evidence type="ECO:0008006" key="3">
    <source>
        <dbReference type="Google" id="ProtNLM"/>
    </source>
</evidence>